<dbReference type="AlphaFoldDB" id="A0A9Q3F3F6"/>
<dbReference type="EMBL" id="AVOT02036355">
    <property type="protein sequence ID" value="MBW0530842.1"/>
    <property type="molecule type" value="Genomic_DNA"/>
</dbReference>
<name>A0A9Q3F3F6_9BASI</name>
<protein>
    <submittedName>
        <fullName evidence="1">Uncharacterized protein</fullName>
    </submittedName>
</protein>
<keyword evidence="2" id="KW-1185">Reference proteome</keyword>
<proteinExistence type="predicted"/>
<dbReference type="Proteomes" id="UP000765509">
    <property type="component" value="Unassembled WGS sequence"/>
</dbReference>
<organism evidence="1 2">
    <name type="scientific">Austropuccinia psidii MF-1</name>
    <dbReference type="NCBI Taxonomy" id="1389203"/>
    <lineage>
        <taxon>Eukaryota</taxon>
        <taxon>Fungi</taxon>
        <taxon>Dikarya</taxon>
        <taxon>Basidiomycota</taxon>
        <taxon>Pucciniomycotina</taxon>
        <taxon>Pucciniomycetes</taxon>
        <taxon>Pucciniales</taxon>
        <taxon>Sphaerophragmiaceae</taxon>
        <taxon>Austropuccinia</taxon>
    </lineage>
</organism>
<gene>
    <name evidence="1" type="ORF">O181_070557</name>
</gene>
<sequence>MLICLNPPPSERLKPANSHVAGIIPGLKEQNAPPLNYLLMPLIKELKEVWKGYHFSPTSTDPSGSFTSVAILRVIADVVAMHKLTGFISRSGSHFCNFCTIHKPQIEEFGGQSHYTPPYQNHKSTIAKWLLESPQQIQVIFSECGVQYSILEDLLYLDATRMVNLDIMYNLIPGILEDHANFKLCIPESKSKNYFRSCRKSNVTNSSESDSMSSNRSLDQITLREAPSLRIGAATIINQSLPTTLTLQNYFPNPTPHTQHPTSGSAEIPSFDAVYIPTFKLFSELGISALSDYQIKGDALEHHQKIISDTIISHHGQEYPAKWVPPLMVIQERLNRLSYTRSISHF</sequence>
<comment type="caution">
    <text evidence="1">The sequence shown here is derived from an EMBL/GenBank/DDBJ whole genome shotgun (WGS) entry which is preliminary data.</text>
</comment>
<evidence type="ECO:0000313" key="2">
    <source>
        <dbReference type="Proteomes" id="UP000765509"/>
    </source>
</evidence>
<reference evidence="1" key="1">
    <citation type="submission" date="2021-03" db="EMBL/GenBank/DDBJ databases">
        <title>Draft genome sequence of rust myrtle Austropuccinia psidii MF-1, a brazilian biotype.</title>
        <authorList>
            <person name="Quecine M.C."/>
            <person name="Pachon D.M.R."/>
            <person name="Bonatelli M.L."/>
            <person name="Correr F.H."/>
            <person name="Franceschini L.M."/>
            <person name="Leite T.F."/>
            <person name="Margarido G.R.A."/>
            <person name="Almeida C.A."/>
            <person name="Ferrarezi J.A."/>
            <person name="Labate C.A."/>
        </authorList>
    </citation>
    <scope>NUCLEOTIDE SEQUENCE</scope>
    <source>
        <strain evidence="1">MF-1</strain>
    </source>
</reference>
<dbReference type="OrthoDB" id="2506909at2759"/>
<evidence type="ECO:0000313" key="1">
    <source>
        <dbReference type="EMBL" id="MBW0530842.1"/>
    </source>
</evidence>
<accession>A0A9Q3F3F6</accession>